<dbReference type="InterPro" id="IPR051631">
    <property type="entry name" value="Ankyrin-KH/SAM_domain"/>
</dbReference>
<gene>
    <name evidence="6" type="primary">ANKRD17</name>
</gene>
<dbReference type="PANTHER" id="PTHR23206:SF1">
    <property type="entry name" value="ANKYRIN REPEAT DOMAIN-CONTAINING PROTEIN 17"/>
    <property type="match status" value="1"/>
</dbReference>
<feature type="compositionally biased region" description="Low complexity" evidence="5">
    <location>
        <begin position="82"/>
        <end position="92"/>
    </location>
</feature>
<accession>A0A8C5VED8</accession>
<dbReference type="GeneTree" id="ENSGT00940000153768"/>
<dbReference type="AlphaFoldDB" id="A0A8C5VED8"/>
<evidence type="ECO:0000256" key="5">
    <source>
        <dbReference type="SAM" id="MobiDB-lite"/>
    </source>
</evidence>
<dbReference type="SUPFAM" id="SSF140860">
    <property type="entry name" value="Pseudo ankyrin repeat-like"/>
    <property type="match status" value="1"/>
</dbReference>
<dbReference type="InterPro" id="IPR002110">
    <property type="entry name" value="Ankyrin_rpt"/>
</dbReference>
<feature type="repeat" description="ANK" evidence="3">
    <location>
        <begin position="428"/>
        <end position="460"/>
    </location>
</feature>
<dbReference type="PANTHER" id="PTHR23206">
    <property type="entry name" value="MASK PROTEIN"/>
    <property type="match status" value="1"/>
</dbReference>
<reference evidence="6" key="2">
    <citation type="submission" date="2025-08" db="UniProtKB">
        <authorList>
            <consortium name="Ensembl"/>
        </authorList>
    </citation>
    <scope>IDENTIFICATION</scope>
</reference>
<dbReference type="FunFam" id="1.25.40.20:FF:000046">
    <property type="entry name" value="Ankyrin repeat and KH domain-containing protein 1"/>
    <property type="match status" value="1"/>
</dbReference>
<feature type="repeat" description="ANK" evidence="3">
    <location>
        <begin position="328"/>
        <end position="360"/>
    </location>
</feature>
<protein>
    <submittedName>
        <fullName evidence="6">Ankyrin repeat domain 17</fullName>
    </submittedName>
</protein>
<proteinExistence type="predicted"/>
<keyword evidence="4" id="KW-0175">Coiled coil</keyword>
<name>A0A8C5VED8_MICMU</name>
<feature type="repeat" description="ANK" evidence="3">
    <location>
        <begin position="1021"/>
        <end position="1053"/>
    </location>
</feature>
<feature type="compositionally biased region" description="Low complexity" evidence="5">
    <location>
        <begin position="1"/>
        <end position="33"/>
    </location>
</feature>
<dbReference type="EMBL" id="ABDC03029019">
    <property type="status" value="NOT_ANNOTATED_CDS"/>
    <property type="molecule type" value="Genomic_DNA"/>
</dbReference>
<dbReference type="EMBL" id="ABDC03029020">
    <property type="status" value="NOT_ANNOTATED_CDS"/>
    <property type="molecule type" value="Genomic_DNA"/>
</dbReference>
<dbReference type="FunFam" id="1.25.40.20:FF:000161">
    <property type="entry name" value="ankyrin repeat domain-containing protein 17 isoform X3"/>
    <property type="match status" value="1"/>
</dbReference>
<evidence type="ECO:0000256" key="3">
    <source>
        <dbReference type="PROSITE-ProRule" id="PRU00023"/>
    </source>
</evidence>
<dbReference type="PRINTS" id="PR01415">
    <property type="entry name" value="ANKYRIN"/>
</dbReference>
<feature type="coiled-coil region" evidence="4">
    <location>
        <begin position="747"/>
        <end position="843"/>
    </location>
</feature>
<evidence type="ECO:0000256" key="4">
    <source>
        <dbReference type="SAM" id="Coils"/>
    </source>
</evidence>
<feature type="compositionally biased region" description="Gly residues" evidence="5">
    <location>
        <begin position="93"/>
        <end position="105"/>
    </location>
</feature>
<feature type="repeat" description="ANK" evidence="3">
    <location>
        <begin position="361"/>
        <end position="393"/>
    </location>
</feature>
<dbReference type="SUPFAM" id="SSF48403">
    <property type="entry name" value="Ankyrin repeat"/>
    <property type="match status" value="2"/>
</dbReference>
<feature type="compositionally biased region" description="Basic residues" evidence="5">
    <location>
        <begin position="60"/>
        <end position="77"/>
    </location>
</feature>
<reference evidence="6" key="3">
    <citation type="submission" date="2025-09" db="UniProtKB">
        <authorList>
            <consortium name="Ensembl"/>
        </authorList>
    </citation>
    <scope>IDENTIFICATION</scope>
</reference>
<dbReference type="GO" id="GO:0045087">
    <property type="term" value="P:innate immune response"/>
    <property type="evidence" value="ECO:0007669"/>
    <property type="project" value="TreeGrafter"/>
</dbReference>
<evidence type="ECO:0000256" key="1">
    <source>
        <dbReference type="ARBA" id="ARBA00022737"/>
    </source>
</evidence>
<dbReference type="PROSITE" id="PS50297">
    <property type="entry name" value="ANK_REP_REGION"/>
    <property type="match status" value="10"/>
</dbReference>
<keyword evidence="2 3" id="KW-0040">ANK repeat</keyword>
<evidence type="ECO:0000313" key="6">
    <source>
        <dbReference type="Ensembl" id="ENSMICP00000021332.2"/>
    </source>
</evidence>
<feature type="repeat" description="ANK" evidence="3">
    <location>
        <begin position="591"/>
        <end position="618"/>
    </location>
</feature>
<dbReference type="FunFam" id="1.25.40.20:FF:000014">
    <property type="entry name" value="ankyrin repeat domain-containing protein 17 isoform X2"/>
    <property type="match status" value="1"/>
</dbReference>
<dbReference type="PROSITE" id="PS50088">
    <property type="entry name" value="ANK_REPEAT"/>
    <property type="match status" value="10"/>
</dbReference>
<dbReference type="GO" id="GO:0005737">
    <property type="term" value="C:cytoplasm"/>
    <property type="evidence" value="ECO:0007669"/>
    <property type="project" value="TreeGrafter"/>
</dbReference>
<dbReference type="Pfam" id="PF00023">
    <property type="entry name" value="Ank"/>
    <property type="match status" value="1"/>
</dbReference>
<dbReference type="GO" id="GO:0005634">
    <property type="term" value="C:nucleus"/>
    <property type="evidence" value="ECO:0007669"/>
    <property type="project" value="TreeGrafter"/>
</dbReference>
<feature type="repeat" description="ANK" evidence="3">
    <location>
        <begin position="558"/>
        <end position="590"/>
    </location>
</feature>
<keyword evidence="1" id="KW-0677">Repeat</keyword>
<organism evidence="6 7">
    <name type="scientific">Microcebus murinus</name>
    <name type="common">Gray mouse lemur</name>
    <name type="synonym">Lemur murinus</name>
    <dbReference type="NCBI Taxonomy" id="30608"/>
    <lineage>
        <taxon>Eukaryota</taxon>
        <taxon>Metazoa</taxon>
        <taxon>Chordata</taxon>
        <taxon>Craniata</taxon>
        <taxon>Vertebrata</taxon>
        <taxon>Euteleostomi</taxon>
        <taxon>Mammalia</taxon>
        <taxon>Eutheria</taxon>
        <taxon>Euarchontoglires</taxon>
        <taxon>Primates</taxon>
        <taxon>Strepsirrhini</taxon>
        <taxon>Lemuriformes</taxon>
        <taxon>Cheirogaleidae</taxon>
        <taxon>Microcebus</taxon>
    </lineage>
</organism>
<feature type="repeat" description="ANK" evidence="3">
    <location>
        <begin position="461"/>
        <end position="493"/>
    </location>
</feature>
<reference evidence="6" key="1">
    <citation type="submission" date="2016-12" db="EMBL/GenBank/DDBJ databases">
        <title>Mouse lemur reference genome and diversity panel.</title>
        <authorList>
            <person name="Harris R."/>
            <person name="Larsen P."/>
            <person name="Liu Y."/>
            <person name="Hughes D.S."/>
            <person name="Murali S."/>
            <person name="Raveendran M."/>
            <person name="Korchina V."/>
            <person name="Wang M."/>
            <person name="Jhangiani S."/>
            <person name="Bandaranaike D."/>
            <person name="Bellair M."/>
            <person name="Blankenburg K."/>
            <person name="Chao H."/>
            <person name="Dahdouli M."/>
            <person name="Dinh H."/>
            <person name="Doddapaneni H."/>
            <person name="English A."/>
            <person name="Firestine M."/>
            <person name="Gnanaolivu R."/>
            <person name="Gross S."/>
            <person name="Hernandez B."/>
            <person name="Javaid M."/>
            <person name="Jayaseelan J."/>
            <person name="Jones J."/>
            <person name="Khan Z."/>
            <person name="Kovar C."/>
            <person name="Kurapati P."/>
            <person name="Le B."/>
            <person name="Lee S."/>
            <person name="Li M."/>
            <person name="Mathew T."/>
            <person name="Narasimhan A."/>
            <person name="Ngo D."/>
            <person name="Nguyen L."/>
            <person name="Okwuonu G."/>
            <person name="Ongeri F."/>
            <person name="Osuji N."/>
            <person name="Pu L.-L."/>
            <person name="Puazo M."/>
            <person name="Quiroz J."/>
            <person name="Raj R."/>
            <person name="Rajbhandari K."/>
            <person name="Reid J.G."/>
            <person name="Santibanez J."/>
            <person name="Sexton D."/>
            <person name="Skinner E."/>
            <person name="Vee V."/>
            <person name="Weissenberger G."/>
            <person name="Wu Y."/>
            <person name="Xin Y."/>
            <person name="Han Y."/>
            <person name="Campbell C."/>
            <person name="Brown A."/>
            <person name="Sullivan B."/>
            <person name="Shelton J."/>
            <person name="Brown S."/>
            <person name="Dudchenko O."/>
            <person name="Machol I."/>
            <person name="Durand N."/>
            <person name="Shamim M."/>
            <person name="Lieberman A."/>
            <person name="Muzny D.M."/>
            <person name="Richards S."/>
            <person name="Yoder A."/>
            <person name="Worley K.C."/>
            <person name="Rogers J."/>
            <person name="Gibbs R.A."/>
        </authorList>
    </citation>
    <scope>NUCLEOTIDE SEQUENCE [LARGE SCALE GENOMIC DNA]</scope>
</reference>
<evidence type="ECO:0000313" key="7">
    <source>
        <dbReference type="Proteomes" id="UP000694394"/>
    </source>
</evidence>
<feature type="repeat" description="ANK" evidence="3">
    <location>
        <begin position="494"/>
        <end position="526"/>
    </location>
</feature>
<feature type="repeat" description="ANK" evidence="3">
    <location>
        <begin position="295"/>
        <end position="327"/>
    </location>
</feature>
<feature type="repeat" description="ANK" evidence="3">
    <location>
        <begin position="395"/>
        <end position="427"/>
    </location>
</feature>
<keyword evidence="7" id="KW-1185">Reference proteome</keyword>
<dbReference type="CDD" id="cd22249">
    <property type="entry name" value="UDM1_RNF168_RNF169-like"/>
    <property type="match status" value="1"/>
</dbReference>
<feature type="region of interest" description="Disordered" evidence="5">
    <location>
        <begin position="1"/>
        <end position="138"/>
    </location>
</feature>
<dbReference type="Proteomes" id="UP000694394">
    <property type="component" value="Chromosome 26"/>
</dbReference>
<dbReference type="Pfam" id="PF12796">
    <property type="entry name" value="Ank_2"/>
    <property type="match status" value="5"/>
</dbReference>
<dbReference type="Ensembl" id="ENSMICT00000048783.2">
    <property type="protein sequence ID" value="ENSMICP00000021332.2"/>
    <property type="gene ID" value="ENSMICG00000015317.3"/>
</dbReference>
<sequence>MEKATVPAAAAAAAAAEGEGSPPAAAAAAAEVGSGVGGGSGARSASSPRGMVRVCDLLLKKKPPQQQQHHKAKRNRTCRPPSSSESSSDSDNSGGGGGGGGGGGCTSSNNSEEEEDDDDEEEEVSEVESFILDQDDLENPMLETASKLLLSGTADGADLRTVDPETQARLEALLEAAGIGKLSTADGKAFADPEVLRRLTSSVSCALDEAAAALTRMRAESTANAGQSDNRSLAEACSEGDVNAVRKLLIEGRSVNEHTEEGESLLCLACSAGYYELAQVLLAMHANVEDRGIKGDITPLMAAANGGHVKIVKLLLAHKADVNAQSSTGNTALTYACAGGYVDVVKVLLESGASIEDHNENGHTPLMEAGSAGHVEVARLLLENGAGINTHSNEFKESALTLACYKGHLEMVRFLLEAGADQEHKTDEMHTALMEACMDGHVEVARLLLDSGAQVNMPADSFESPLTLAACGGHVELAALLIERGASLEEVNDEGYTPLMEAAREGHEEMVALLLGQGANINAQTEETQETALTLACCGGFLEVADFLIKAGADIELGCSTPLMEAAQEGHLELVKYLLAAGANVHATTATGDTALTYACENGHTDVADVLLQAGADLVSLCNSYVSVLIFSFLDGSTMLIEAAKGGHTSVVCYLLDYPNNLLSAPPPDVTQLTPPSHDLNRAPRVPVQALPMVVPPQEPDKPPANVATTLPIRNKAASKQKSSSHLPANSQDVQGYITNQSPESIVEEAQGKLTELEQRIKEAIEKNAQLQSLELAHADQLTKEKIEELNKTREEQIQKKQKILEELQKVERELQLKTQQQLKKQYLEVKAQRIQLQQQQQQSCQHLGLLTPVGVGEQLSEGDYARLQPVDPVLLKDEPQQTAAQMGFAPIQPLAMPQALPLAAGPLPPGSIANLTELQGVIVGQPVLGQAQLAGLGQGILTETQQGLMVASPAQTLNDTLDDIMAAVSGRTSAMSNTPTHSIAASISQPQTPSPSPIVSPSGMLPIYPAIDIDAQTESNHDTALTLACAGGHEELVQTLLERGASIEHRDKKGFTPLILAAT</sequence>
<dbReference type="Gene3D" id="1.25.40.20">
    <property type="entry name" value="Ankyrin repeat-containing domain"/>
    <property type="match status" value="5"/>
</dbReference>
<dbReference type="EMBL" id="ABDC03029018">
    <property type="status" value="NOT_ANNOTATED_CDS"/>
    <property type="molecule type" value="Genomic_DNA"/>
</dbReference>
<dbReference type="SMART" id="SM00248">
    <property type="entry name" value="ANK"/>
    <property type="match status" value="14"/>
</dbReference>
<evidence type="ECO:0000256" key="2">
    <source>
        <dbReference type="ARBA" id="ARBA00023043"/>
    </source>
</evidence>
<feature type="compositionally biased region" description="Acidic residues" evidence="5">
    <location>
        <begin position="111"/>
        <end position="126"/>
    </location>
</feature>
<dbReference type="InterPro" id="IPR036770">
    <property type="entry name" value="Ankyrin_rpt-contain_sf"/>
</dbReference>